<protein>
    <recommendedName>
        <fullName evidence="2">Protein NO VEIN C-terminal domain-containing protein</fullName>
    </recommendedName>
</protein>
<evidence type="ECO:0000256" key="1">
    <source>
        <dbReference type="SAM" id="MobiDB-lite"/>
    </source>
</evidence>
<dbReference type="EMBL" id="FUWU01000048">
    <property type="protein sequence ID" value="SKA03415.1"/>
    <property type="molecule type" value="Genomic_DNA"/>
</dbReference>
<dbReference type="InterPro" id="IPR024975">
    <property type="entry name" value="NOV_C"/>
</dbReference>
<proteinExistence type="predicted"/>
<evidence type="ECO:0000259" key="2">
    <source>
        <dbReference type="Pfam" id="PF13020"/>
    </source>
</evidence>
<evidence type="ECO:0000313" key="3">
    <source>
        <dbReference type="EMBL" id="SKA03415.1"/>
    </source>
</evidence>
<reference evidence="3 4" key="1">
    <citation type="submission" date="2017-02" db="EMBL/GenBank/DDBJ databases">
        <authorList>
            <person name="Peterson S.W."/>
        </authorList>
    </citation>
    <scope>NUCLEOTIDE SEQUENCE [LARGE SCALE GENOMIC DNA]</scope>
    <source>
        <strain evidence="3 4">ATCC 43854</strain>
    </source>
</reference>
<dbReference type="Pfam" id="PF13020">
    <property type="entry name" value="NOV_C"/>
    <property type="match status" value="1"/>
</dbReference>
<sequence length="1487" mass="172695">MMYLLNIGVYVLRISNKGAAFDKDSVERLSQGNVSGKGLQYIGNKGIGFRSILNWAQELKIFSGDYSFGFSKKFAAEQLEYLKANFQNIRDEINAKPQITFPILWAPYWVENRLEPHYDTTIEIVIDPDTQNDEWNVKNQIEEFDFNVLLFLQNITKISIKTNSDFYGFKRESTKENGLKKVRLKKIDYKNNGAVVEERSFYNFKRDDEKIVHKGIDALLKISVAIPCDFNPFECCLYTFFPIRNEKSPVSALLHATFLLEQNRSTIQNDQLNTTIFEKLMDFYVQVVTENFTKKKYGNTVAKLLTPNGVAWKIWSVQQQYKTLCSRKLSLLNVNGEFITIDRCPRIYNSFPSFFKGTQFGLLCKAIDDKRVSNFLEELIGKDNKFSSKDIKDIIDSVSEQWDSRQRIECFRWWLNHFKETYYIPKIIKDQDGCWITSTNKQIFFPPSEDLTSIPKWHNVLILNRDDSIEIEKLYRETEGKEDKREVINYLTSLKIFTFREYSADSLIIPLKTAIDNDYERAVEFIRWVRQNDKIDGLTDSDEIFPCVDKNVRCARDIFLGKAYENNSFIPFLEAAGKMELCEPSILFFDGENKEKNGLMLFLKRFKFAKEPEIIQENLYCSSTSKDCEKKYFEYGRLQLYKSTNAEGNAEERVLSAVSTITIAKIYDILEKIPTVEILRWICGKKDNSGEIIRHLLVPEERVTIYYKPTSKKLNDRTLDVTAKNFLWYVFSFTPWISLGQSKKKYAPSECKFASRNPLETVCLSEVITDEYLKNICKEIDFDENTLKYLFESLGCNSSYLNLSPKSFYNLLLKLPSLENISESVKFSHSIYSNCIQTLSRDKSYVEKYRNSQEGENFKQTGMLLCKNDSSYKPVKDIFFSGSSVLNPLRKFLFDVNLKNGDINSITEIFKISPYNLDWEKNIEPSDEDISDLDSDFQSEWQKYVPFVLSLLVDSLQNTMIPRFRNLQLNLVSKLRDEQGNIVELEEGEYHLLEGENKHFYIYVGNGKLNKYSLSVAIGDLLQKVLNTENSERINLYSELFRSDDDTRNGLIQQHGYIDSLEDCRLKFFASNSEGNVILKFLQQKNCNVANIGKILDRLFAGIKISIPEQDKLFHFLKENNLDVSDLKSVLDQQNITVVDYNKKQLKQKFEESGTRNLFEWALWITCENADEEAKLQFRNNKENLVDLVSKADVENSVSFDAELAIKHIFEEKFGYTIDEFDFSKKESTGCENVDGIYQKNRGRISINTTVNVEPFFENPIIKSLLYFDVENVQDRFNKWLEEEAKRKQGAPAYISIPANISVNYDNTLEGSDPHFSSSGSKSSNKNLHKPSTPNNSNLQNQGDEAEKLVVTELRKNNIPDIRKIFDNQEFKVEWKSKAAERIEETDGDDKLGYDILLRGKNGKLLYIDVKSHEENDCSFMMSANEINFAKEHLANEKDEYRIIYVGNFKIDDPKMNPSINVLPKNFLDSAEFAMEYQNVRIYLKKD</sequence>
<feature type="compositionally biased region" description="Polar residues" evidence="1">
    <location>
        <begin position="1330"/>
        <end position="1343"/>
    </location>
</feature>
<feature type="region of interest" description="Disordered" evidence="1">
    <location>
        <begin position="1312"/>
        <end position="1343"/>
    </location>
</feature>
<organism evidence="3 4">
    <name type="scientific">Fibrobacter intestinalis</name>
    <dbReference type="NCBI Taxonomy" id="28122"/>
    <lineage>
        <taxon>Bacteria</taxon>
        <taxon>Pseudomonadati</taxon>
        <taxon>Fibrobacterota</taxon>
        <taxon>Fibrobacteria</taxon>
        <taxon>Fibrobacterales</taxon>
        <taxon>Fibrobacteraceae</taxon>
        <taxon>Fibrobacter</taxon>
    </lineage>
</organism>
<feature type="domain" description="Protein NO VEIN C-terminal" evidence="2">
    <location>
        <begin position="1380"/>
        <end position="1451"/>
    </location>
</feature>
<dbReference type="STRING" id="28122.SAMN02745108_02299"/>
<feature type="compositionally biased region" description="Low complexity" evidence="1">
    <location>
        <begin position="1317"/>
        <end position="1326"/>
    </location>
</feature>
<dbReference type="RefSeq" id="WP_158222116.1">
    <property type="nucleotide sequence ID" value="NZ_FUWU01000048.1"/>
</dbReference>
<dbReference type="Proteomes" id="UP000190449">
    <property type="component" value="Unassembled WGS sequence"/>
</dbReference>
<evidence type="ECO:0000313" key="4">
    <source>
        <dbReference type="Proteomes" id="UP000190449"/>
    </source>
</evidence>
<gene>
    <name evidence="3" type="ORF">SAMN02745108_02299</name>
</gene>
<name>A0A1T4QI60_9BACT</name>
<accession>A0A1T4QI60</accession>